<dbReference type="InterPro" id="IPR053812">
    <property type="entry name" value="HTH_Sigma70_ECF-like"/>
</dbReference>
<dbReference type="SUPFAM" id="SSF88659">
    <property type="entry name" value="Sigma3 and sigma4 domains of RNA polymerase sigma factors"/>
    <property type="match status" value="1"/>
</dbReference>
<dbReference type="OrthoDB" id="276205at2"/>
<dbReference type="EMBL" id="CP042997">
    <property type="protein sequence ID" value="QEH34995.1"/>
    <property type="molecule type" value="Genomic_DNA"/>
</dbReference>
<dbReference type="KEGG" id="agv:OJF2_35400"/>
<sequence>MRARPTARAEALEAADVESEGSLTRFAQELYSPEQAVREEAARQLWLRFSGRLAAVVRRRLDPRILRRSGEEDVVQSLFASFFGAPPGPNGPPRDRAELWGRLVRFTMCKVANTADRHRAQRRDVFRERPLEAPGEADSRRGPAEPEDARALGPEEEAMAREEFQRLLAALPADLQLVFARRLEGYTNGEIAAEIGRSERMVELKMKAIRGLLRSRLEGPGSIARRDDATR</sequence>
<protein>
    <submittedName>
        <fullName evidence="3">RNA polymerase sigma factor</fullName>
    </submittedName>
</protein>
<accession>A0A5B9W4G6</accession>
<dbReference type="Pfam" id="PF07638">
    <property type="entry name" value="Sigma70_ECF"/>
    <property type="match status" value="1"/>
</dbReference>
<dbReference type="RefSeq" id="WP_148594848.1">
    <property type="nucleotide sequence ID" value="NZ_CP042997.1"/>
</dbReference>
<reference evidence="3 4" key="1">
    <citation type="submission" date="2019-08" db="EMBL/GenBank/DDBJ databases">
        <title>Deep-cultivation of Planctomycetes and their phenomic and genomic characterization uncovers novel biology.</title>
        <authorList>
            <person name="Wiegand S."/>
            <person name="Jogler M."/>
            <person name="Boedeker C."/>
            <person name="Pinto D."/>
            <person name="Vollmers J."/>
            <person name="Rivas-Marin E."/>
            <person name="Kohn T."/>
            <person name="Peeters S.H."/>
            <person name="Heuer A."/>
            <person name="Rast P."/>
            <person name="Oberbeckmann S."/>
            <person name="Bunk B."/>
            <person name="Jeske O."/>
            <person name="Meyerdierks A."/>
            <person name="Storesund J.E."/>
            <person name="Kallscheuer N."/>
            <person name="Luecker S."/>
            <person name="Lage O.M."/>
            <person name="Pohl T."/>
            <person name="Merkel B.J."/>
            <person name="Hornburger P."/>
            <person name="Mueller R.-W."/>
            <person name="Bruemmer F."/>
            <person name="Labrenz M."/>
            <person name="Spormann A.M."/>
            <person name="Op den Camp H."/>
            <person name="Overmann J."/>
            <person name="Amann R."/>
            <person name="Jetten M.S.M."/>
            <person name="Mascher T."/>
            <person name="Medema M.H."/>
            <person name="Devos D.P."/>
            <person name="Kaster A.-K."/>
            <person name="Ovreas L."/>
            <person name="Rohde M."/>
            <person name="Galperin M.Y."/>
            <person name="Jogler C."/>
        </authorList>
    </citation>
    <scope>NUCLEOTIDE SEQUENCE [LARGE SCALE GENOMIC DNA]</scope>
    <source>
        <strain evidence="3 4">OJF2</strain>
    </source>
</reference>
<name>A0A5B9W4G6_9BACT</name>
<dbReference type="InterPro" id="IPR013324">
    <property type="entry name" value="RNA_pol_sigma_r3/r4-like"/>
</dbReference>
<proteinExistence type="predicted"/>
<dbReference type="Proteomes" id="UP000324233">
    <property type="component" value="Chromosome"/>
</dbReference>
<feature type="region of interest" description="Disordered" evidence="1">
    <location>
        <begin position="119"/>
        <end position="153"/>
    </location>
</feature>
<feature type="compositionally biased region" description="Basic and acidic residues" evidence="1">
    <location>
        <begin position="119"/>
        <end position="150"/>
    </location>
</feature>
<dbReference type="InterPro" id="IPR036388">
    <property type="entry name" value="WH-like_DNA-bd_sf"/>
</dbReference>
<keyword evidence="4" id="KW-1185">Reference proteome</keyword>
<organism evidence="3 4">
    <name type="scientific">Aquisphaera giovannonii</name>
    <dbReference type="NCBI Taxonomy" id="406548"/>
    <lineage>
        <taxon>Bacteria</taxon>
        <taxon>Pseudomonadati</taxon>
        <taxon>Planctomycetota</taxon>
        <taxon>Planctomycetia</taxon>
        <taxon>Isosphaerales</taxon>
        <taxon>Isosphaeraceae</taxon>
        <taxon>Aquisphaera</taxon>
    </lineage>
</organism>
<dbReference type="Gene3D" id="1.10.10.10">
    <property type="entry name" value="Winged helix-like DNA-binding domain superfamily/Winged helix DNA-binding domain"/>
    <property type="match status" value="1"/>
</dbReference>
<dbReference type="AlphaFoldDB" id="A0A5B9W4G6"/>
<gene>
    <name evidence="3" type="ORF">OJF2_35400</name>
</gene>
<evidence type="ECO:0000313" key="4">
    <source>
        <dbReference type="Proteomes" id="UP000324233"/>
    </source>
</evidence>
<evidence type="ECO:0000313" key="3">
    <source>
        <dbReference type="EMBL" id="QEH34995.1"/>
    </source>
</evidence>
<feature type="domain" description="RNA polymerase sigma-70 ECF-like HTH" evidence="2">
    <location>
        <begin position="39"/>
        <end position="217"/>
    </location>
</feature>
<evidence type="ECO:0000259" key="2">
    <source>
        <dbReference type="Pfam" id="PF07638"/>
    </source>
</evidence>
<evidence type="ECO:0000256" key="1">
    <source>
        <dbReference type="SAM" id="MobiDB-lite"/>
    </source>
</evidence>